<feature type="transmembrane region" description="Helical" evidence="8">
    <location>
        <begin position="109"/>
        <end position="126"/>
    </location>
</feature>
<evidence type="ECO:0000256" key="8">
    <source>
        <dbReference type="SAM" id="Phobius"/>
    </source>
</evidence>
<dbReference type="EMBL" id="VSKK01000005">
    <property type="protein sequence ID" value="TYB74275.1"/>
    <property type="molecule type" value="Genomic_DNA"/>
</dbReference>
<dbReference type="PANTHER" id="PTHR33908:SF3">
    <property type="entry name" value="UNDECAPRENYL PHOSPHATE-ALPHA-4-AMINO-4-DEOXY-L-ARABINOSE ARABINOSYL TRANSFERASE"/>
    <property type="match status" value="1"/>
</dbReference>
<evidence type="ECO:0000256" key="3">
    <source>
        <dbReference type="ARBA" id="ARBA00022676"/>
    </source>
</evidence>
<feature type="transmembrane region" description="Helical" evidence="8">
    <location>
        <begin position="341"/>
        <end position="361"/>
    </location>
</feature>
<reference evidence="10 11" key="1">
    <citation type="submission" date="2019-08" db="EMBL/GenBank/DDBJ databases">
        <title>Genomes of Antarctic Bizionia species.</title>
        <authorList>
            <person name="Bowman J.P."/>
        </authorList>
    </citation>
    <scope>NUCLEOTIDE SEQUENCE [LARGE SCALE GENOMIC DNA]</scope>
    <source>
        <strain evidence="10 11">ADA-4</strain>
    </source>
</reference>
<dbReference type="GO" id="GO:0005886">
    <property type="term" value="C:plasma membrane"/>
    <property type="evidence" value="ECO:0007669"/>
    <property type="project" value="UniProtKB-SubCell"/>
</dbReference>
<feature type="transmembrane region" description="Helical" evidence="8">
    <location>
        <begin position="367"/>
        <end position="387"/>
    </location>
</feature>
<evidence type="ECO:0000313" key="11">
    <source>
        <dbReference type="Proteomes" id="UP000323720"/>
    </source>
</evidence>
<evidence type="ECO:0000313" key="10">
    <source>
        <dbReference type="EMBL" id="TYB74275.1"/>
    </source>
</evidence>
<feature type="transmembrane region" description="Helical" evidence="8">
    <location>
        <begin position="252"/>
        <end position="275"/>
    </location>
</feature>
<comment type="caution">
    <text evidence="10">The sequence shown here is derived from an EMBL/GenBank/DDBJ whole genome shotgun (WGS) entry which is preliminary data.</text>
</comment>
<protein>
    <submittedName>
        <fullName evidence="10">Glycosyltransferase family 39 protein</fullName>
    </submittedName>
</protein>
<dbReference type="PANTHER" id="PTHR33908">
    <property type="entry name" value="MANNOSYLTRANSFERASE YKCB-RELATED"/>
    <property type="match status" value="1"/>
</dbReference>
<sequence length="545" mass="63408">MSKRLFLFLLLVFIILNIGLGSWGLTESSEARYAEISREMLLSKDYINPSLLGVYHYHKPPITYWITTLGYKIFGVNEFGARFFLQIAIIIQLLLVYNIAQLLFNQKKVSLLATVVYFSFPIVLISSRNLTTDAYLTTFIMATIYFWLARIKNALGLWALYAFYICLGLAILTKGPVALLFVITFIIVHHWMLKKRIRTSFHGIVGLLLFFGISTSWYVFLWLKDPSFLDYFLHRQVADRIFSNSFSRTKPFYFYIIILPALLFPWVLVLLKNIFGKGKSFFRRKDGISILVISVVILILLFSIFKTKLILYILPLFWMVAIVIAKMLVTMEPKKLKILNITYAIMSLLLVVASLLFYLFNMSYLNISLWEVLLTLGLVSLWFFIYFKIKNTKPLTTGILAAGFSTILLIFGMFIMGDNPGEINSIKRISSFVEKVNPSSKKFVLVYNYLLDSAPFYLKGDIVTINAGHNTTERDIQFQPNEHWKKNLINWSDESQKSYLVSLLDKPNSFLILRKRDSGDDKLKTLLYHFQKRKEFEKWIVYYHN</sequence>
<comment type="subcellular location">
    <subcellularLocation>
        <location evidence="1">Cell membrane</location>
        <topology evidence="1">Multi-pass membrane protein</topology>
    </subcellularLocation>
</comment>
<accession>A0A5D0QZW9</accession>
<dbReference type="Pfam" id="PF13231">
    <property type="entry name" value="PMT_2"/>
    <property type="match status" value="1"/>
</dbReference>
<organism evidence="10 11">
    <name type="scientific">Bizionia myxarmorum</name>
    <dbReference type="NCBI Taxonomy" id="291186"/>
    <lineage>
        <taxon>Bacteria</taxon>
        <taxon>Pseudomonadati</taxon>
        <taxon>Bacteroidota</taxon>
        <taxon>Flavobacteriia</taxon>
        <taxon>Flavobacteriales</taxon>
        <taxon>Flavobacteriaceae</taxon>
        <taxon>Bizionia</taxon>
    </lineage>
</organism>
<dbReference type="AlphaFoldDB" id="A0A5D0QZW9"/>
<keyword evidence="2" id="KW-1003">Cell membrane</keyword>
<dbReference type="GO" id="GO:0009103">
    <property type="term" value="P:lipopolysaccharide biosynthetic process"/>
    <property type="evidence" value="ECO:0007669"/>
    <property type="project" value="TreeGrafter"/>
</dbReference>
<feature type="domain" description="Glycosyltransferase RgtA/B/C/D-like" evidence="9">
    <location>
        <begin position="58"/>
        <end position="214"/>
    </location>
</feature>
<evidence type="ECO:0000256" key="6">
    <source>
        <dbReference type="ARBA" id="ARBA00022989"/>
    </source>
</evidence>
<feature type="transmembrane region" description="Helical" evidence="8">
    <location>
        <begin position="311"/>
        <end position="329"/>
    </location>
</feature>
<dbReference type="GO" id="GO:0016763">
    <property type="term" value="F:pentosyltransferase activity"/>
    <property type="evidence" value="ECO:0007669"/>
    <property type="project" value="TreeGrafter"/>
</dbReference>
<keyword evidence="5 8" id="KW-0812">Transmembrane</keyword>
<name>A0A5D0QZW9_9FLAO</name>
<gene>
    <name evidence="10" type="ORF">ES674_14060</name>
</gene>
<keyword evidence="7 8" id="KW-0472">Membrane</keyword>
<keyword evidence="11" id="KW-1185">Reference proteome</keyword>
<feature type="transmembrane region" description="Helical" evidence="8">
    <location>
        <begin position="399"/>
        <end position="417"/>
    </location>
</feature>
<dbReference type="RefSeq" id="WP_148405072.1">
    <property type="nucleotide sequence ID" value="NZ_VSKK01000005.1"/>
</dbReference>
<keyword evidence="4 10" id="KW-0808">Transferase</keyword>
<dbReference type="InterPro" id="IPR050297">
    <property type="entry name" value="LipidA_mod_glycosyltrf_83"/>
</dbReference>
<feature type="transmembrane region" description="Helical" evidence="8">
    <location>
        <begin position="79"/>
        <end position="97"/>
    </location>
</feature>
<evidence type="ECO:0000256" key="4">
    <source>
        <dbReference type="ARBA" id="ARBA00022679"/>
    </source>
</evidence>
<evidence type="ECO:0000259" key="9">
    <source>
        <dbReference type="Pfam" id="PF13231"/>
    </source>
</evidence>
<feature type="transmembrane region" description="Helical" evidence="8">
    <location>
        <begin position="287"/>
        <end position="305"/>
    </location>
</feature>
<evidence type="ECO:0000256" key="5">
    <source>
        <dbReference type="ARBA" id="ARBA00022692"/>
    </source>
</evidence>
<proteinExistence type="predicted"/>
<keyword evidence="3" id="KW-0328">Glycosyltransferase</keyword>
<feature type="transmembrane region" description="Helical" evidence="8">
    <location>
        <begin position="132"/>
        <end position="148"/>
    </location>
</feature>
<dbReference type="OrthoDB" id="9792789at2"/>
<dbReference type="Proteomes" id="UP000323720">
    <property type="component" value="Unassembled WGS sequence"/>
</dbReference>
<dbReference type="InterPro" id="IPR038731">
    <property type="entry name" value="RgtA/B/C-like"/>
</dbReference>
<feature type="transmembrane region" description="Helical" evidence="8">
    <location>
        <begin position="205"/>
        <end position="223"/>
    </location>
</feature>
<feature type="transmembrane region" description="Helical" evidence="8">
    <location>
        <begin position="177"/>
        <end position="193"/>
    </location>
</feature>
<evidence type="ECO:0000256" key="2">
    <source>
        <dbReference type="ARBA" id="ARBA00022475"/>
    </source>
</evidence>
<feature type="transmembrane region" description="Helical" evidence="8">
    <location>
        <begin position="155"/>
        <end position="171"/>
    </location>
</feature>
<evidence type="ECO:0000256" key="1">
    <source>
        <dbReference type="ARBA" id="ARBA00004651"/>
    </source>
</evidence>
<evidence type="ECO:0000256" key="7">
    <source>
        <dbReference type="ARBA" id="ARBA00023136"/>
    </source>
</evidence>
<dbReference type="GO" id="GO:0010041">
    <property type="term" value="P:response to iron(III) ion"/>
    <property type="evidence" value="ECO:0007669"/>
    <property type="project" value="TreeGrafter"/>
</dbReference>
<keyword evidence="6 8" id="KW-1133">Transmembrane helix</keyword>